<dbReference type="Pfam" id="PF00682">
    <property type="entry name" value="HMGL-like"/>
    <property type="match status" value="1"/>
</dbReference>
<dbReference type="AlphaFoldDB" id="A0A926CYQ8"/>
<comment type="pathway">
    <text evidence="1">Amino-acid biosynthesis; L-isoleucine biosynthesis; 2-oxobutanoate from pyruvate: step 1/3.</text>
</comment>
<dbReference type="Gene3D" id="1.10.238.260">
    <property type="match status" value="1"/>
</dbReference>
<dbReference type="GO" id="GO:0003852">
    <property type="term" value="F:2-isopropylmalate synthase activity"/>
    <property type="evidence" value="ECO:0007669"/>
    <property type="project" value="InterPro"/>
</dbReference>
<dbReference type="Proteomes" id="UP000654279">
    <property type="component" value="Unassembled WGS sequence"/>
</dbReference>
<dbReference type="GO" id="GO:0009098">
    <property type="term" value="P:L-leucine biosynthetic process"/>
    <property type="evidence" value="ECO:0007669"/>
    <property type="project" value="InterPro"/>
</dbReference>
<dbReference type="InterPro" id="IPR000891">
    <property type="entry name" value="PYR_CT"/>
</dbReference>
<evidence type="ECO:0000256" key="6">
    <source>
        <dbReference type="ARBA" id="ARBA00023304"/>
    </source>
</evidence>
<evidence type="ECO:0000256" key="2">
    <source>
        <dbReference type="ARBA" id="ARBA00006154"/>
    </source>
</evidence>
<protein>
    <recommendedName>
        <fullName evidence="8">Citramalate synthase</fullName>
        <ecNumber evidence="8">2.3.3.21</ecNumber>
    </recommendedName>
</protein>
<evidence type="ECO:0000256" key="7">
    <source>
        <dbReference type="ARBA" id="ARBA00048263"/>
    </source>
</evidence>
<dbReference type="Pfam" id="PF22617">
    <property type="entry name" value="HCS_D2"/>
    <property type="match status" value="1"/>
</dbReference>
<evidence type="ECO:0000256" key="3">
    <source>
        <dbReference type="ARBA" id="ARBA00022605"/>
    </source>
</evidence>
<keyword evidence="12" id="KW-1185">Reference proteome</keyword>
<dbReference type="PROSITE" id="PS50991">
    <property type="entry name" value="PYR_CT"/>
    <property type="match status" value="1"/>
</dbReference>
<evidence type="ECO:0000256" key="4">
    <source>
        <dbReference type="ARBA" id="ARBA00022624"/>
    </source>
</evidence>
<keyword evidence="3" id="KW-0028">Amino-acid biosynthesis</keyword>
<dbReference type="CDD" id="cd07941">
    <property type="entry name" value="DRE_TIM_LeuA3"/>
    <property type="match status" value="1"/>
</dbReference>
<evidence type="ECO:0000256" key="1">
    <source>
        <dbReference type="ARBA" id="ARBA00004743"/>
    </source>
</evidence>
<dbReference type="GO" id="GO:0009097">
    <property type="term" value="P:isoleucine biosynthetic process"/>
    <property type="evidence" value="ECO:0007669"/>
    <property type="project" value="UniProtKB-UniRule"/>
</dbReference>
<dbReference type="Gene3D" id="3.30.160.270">
    <property type="match status" value="1"/>
</dbReference>
<dbReference type="PANTHER" id="PTHR43538:SF1">
    <property type="entry name" value="(R)-CITRAMALATE SYNTHASE"/>
    <property type="match status" value="1"/>
</dbReference>
<comment type="catalytic activity">
    <reaction evidence="7">
        <text>pyruvate + acetyl-CoA + H2O = (3R)-citramalate + CoA + H(+)</text>
        <dbReference type="Rhea" id="RHEA:19045"/>
        <dbReference type="ChEBI" id="CHEBI:15361"/>
        <dbReference type="ChEBI" id="CHEBI:15377"/>
        <dbReference type="ChEBI" id="CHEBI:15378"/>
        <dbReference type="ChEBI" id="CHEBI:30934"/>
        <dbReference type="ChEBI" id="CHEBI:57287"/>
        <dbReference type="ChEBI" id="CHEBI:57288"/>
        <dbReference type="EC" id="2.3.3.21"/>
    </reaction>
</comment>
<organism evidence="11 12">
    <name type="scientific">Luoshenia tenuis</name>
    <dbReference type="NCBI Taxonomy" id="2763654"/>
    <lineage>
        <taxon>Bacteria</taxon>
        <taxon>Bacillati</taxon>
        <taxon>Bacillota</taxon>
        <taxon>Clostridia</taxon>
        <taxon>Christensenellales</taxon>
        <taxon>Christensenellaceae</taxon>
        <taxon>Luoshenia</taxon>
    </lineage>
</organism>
<comment type="caution">
    <text evidence="11">The sequence shown here is derived from an EMBL/GenBank/DDBJ whole genome shotgun (WGS) entry which is preliminary data.</text>
</comment>
<evidence type="ECO:0000256" key="9">
    <source>
        <dbReference type="RuleBase" id="RU003523"/>
    </source>
</evidence>
<dbReference type="InterPro" id="IPR013785">
    <property type="entry name" value="Aldolase_TIM"/>
</dbReference>
<proteinExistence type="inferred from homology"/>
<accession>A0A926CYQ8</accession>
<dbReference type="PANTHER" id="PTHR43538">
    <property type="entry name" value="ALPHA-IPM SYNTHASE/HOMOCITRATE SYNTHASE"/>
    <property type="match status" value="1"/>
</dbReference>
<dbReference type="InterPro" id="IPR005675">
    <property type="entry name" value="Citramal_synthase"/>
</dbReference>
<reference evidence="11" key="1">
    <citation type="submission" date="2020-08" db="EMBL/GenBank/DDBJ databases">
        <title>Genome public.</title>
        <authorList>
            <person name="Liu C."/>
            <person name="Sun Q."/>
        </authorList>
    </citation>
    <scope>NUCLEOTIDE SEQUENCE</scope>
    <source>
        <strain evidence="11">NSJ-44</strain>
    </source>
</reference>
<dbReference type="GO" id="GO:0043714">
    <property type="term" value="F:(R)-citramalate synthase activity"/>
    <property type="evidence" value="ECO:0007669"/>
    <property type="project" value="UniProtKB-UniRule"/>
</dbReference>
<dbReference type="PROSITE" id="PS00815">
    <property type="entry name" value="AIPM_HOMOCIT_SYNTH_1"/>
    <property type="match status" value="1"/>
</dbReference>
<dbReference type="EC" id="2.3.3.21" evidence="8"/>
<name>A0A926CYQ8_9FIRM</name>
<keyword evidence="6" id="KW-0100">Branched-chain amino acid biosynthesis</keyword>
<dbReference type="Gene3D" id="3.20.20.70">
    <property type="entry name" value="Aldolase class I"/>
    <property type="match status" value="1"/>
</dbReference>
<feature type="domain" description="Pyruvate carboxyltransferase" evidence="10">
    <location>
        <begin position="5"/>
        <end position="267"/>
    </location>
</feature>
<sequence length="528" mass="56961">MQKKITLYDTTLREGAQGEGAAFTVKDKLKIVGLLDEAGVPYIECGNPGSNPKDRDFYAAAAKLKLRQARLVAFGATCRLGSSPEQDENLKALLAANTPAVAVFGKCWDFHVTDILRATLEENLKIISDTVAYLKANGREVIFDAEHFFDGYKHNPDYALAALRAAAQAGADWVCLCDTNGGSFPHEIGPAVRAACGAVDCPVGIHCHDDTGMAQADTVEAVRAGATMAQGTLCGLGERCGNTDLWVMAANLQVKLGYPCLPESSITRLAALAQLSAETMNITLYSGSPYVGRNAFAHKAGMHIDAVKKDPRSFEHVPPEAVGAKRQFLLSEISGRMAVLQRARQILPELTKDSPETRNILSELKALENRGYQFEGADASFELLVRRMTGLGHTYFDLKGFKVIINEPALDGHVASAMVEIAVNGEEEISAAVGNGPVNALDKAARRALERFYPSLKTMHLSDFKVRVLDSSDTTAALVRVIIESSDETGSWTTIGVSSDVIEASWQALVDSLEYKLLRDQAQPQAGE</sequence>
<evidence type="ECO:0000259" key="10">
    <source>
        <dbReference type="PROSITE" id="PS50991"/>
    </source>
</evidence>
<dbReference type="PROSITE" id="PS00816">
    <property type="entry name" value="AIPM_HOMOCIT_SYNTH_2"/>
    <property type="match status" value="1"/>
</dbReference>
<dbReference type="EMBL" id="JACRSO010000001">
    <property type="protein sequence ID" value="MBC8528071.1"/>
    <property type="molecule type" value="Genomic_DNA"/>
</dbReference>
<dbReference type="RefSeq" id="WP_249284128.1">
    <property type="nucleotide sequence ID" value="NZ_JACRSO010000001.1"/>
</dbReference>
<dbReference type="SUPFAM" id="SSF110921">
    <property type="entry name" value="2-isopropylmalate synthase LeuA, allosteric (dimerisation) domain"/>
    <property type="match status" value="1"/>
</dbReference>
<dbReference type="NCBIfam" id="TIGR00977">
    <property type="entry name" value="citramal_synth"/>
    <property type="match status" value="1"/>
</dbReference>
<comment type="similarity">
    <text evidence="2 9">Belongs to the alpha-IPM synthase/homocitrate synthase family.</text>
</comment>
<dbReference type="SUPFAM" id="SSF51569">
    <property type="entry name" value="Aldolase"/>
    <property type="match status" value="1"/>
</dbReference>
<keyword evidence="5 9" id="KW-0808">Transferase</keyword>
<gene>
    <name evidence="11" type="ORF">H8699_01280</name>
</gene>
<evidence type="ECO:0000313" key="12">
    <source>
        <dbReference type="Proteomes" id="UP000654279"/>
    </source>
</evidence>
<dbReference type="InterPro" id="IPR002034">
    <property type="entry name" value="AIPM/Hcit_synth_CS"/>
</dbReference>
<dbReference type="SMART" id="SM00917">
    <property type="entry name" value="LeuA_dimer"/>
    <property type="match status" value="1"/>
</dbReference>
<evidence type="ECO:0000256" key="8">
    <source>
        <dbReference type="NCBIfam" id="TIGR00977"/>
    </source>
</evidence>
<keyword evidence="4" id="KW-0412">Isoleucine biosynthesis</keyword>
<evidence type="ECO:0000256" key="5">
    <source>
        <dbReference type="ARBA" id="ARBA00022679"/>
    </source>
</evidence>
<dbReference type="InterPro" id="IPR013709">
    <property type="entry name" value="2-isopropylmalate_synth_dimer"/>
</dbReference>
<dbReference type="InterPro" id="IPR036230">
    <property type="entry name" value="LeuA_allosteric_dom_sf"/>
</dbReference>
<evidence type="ECO:0000313" key="11">
    <source>
        <dbReference type="EMBL" id="MBC8528071.1"/>
    </source>
</evidence>
<dbReference type="Pfam" id="PF08502">
    <property type="entry name" value="LeuA_dimer"/>
    <property type="match status" value="1"/>
</dbReference>
<dbReference type="InterPro" id="IPR054691">
    <property type="entry name" value="LeuA/HCS_post-cat"/>
</dbReference>